<dbReference type="EMBL" id="CAXAMN010026694">
    <property type="protein sequence ID" value="CAK9105074.1"/>
    <property type="molecule type" value="Genomic_DNA"/>
</dbReference>
<dbReference type="Proteomes" id="UP001642484">
    <property type="component" value="Unassembled WGS sequence"/>
</dbReference>
<feature type="compositionally biased region" description="Basic and acidic residues" evidence="1">
    <location>
        <begin position="97"/>
        <end position="116"/>
    </location>
</feature>
<proteinExistence type="predicted"/>
<comment type="caution">
    <text evidence="2">The sequence shown here is derived from an EMBL/GenBank/DDBJ whole genome shotgun (WGS) entry which is preliminary data.</text>
</comment>
<feature type="compositionally biased region" description="Basic and acidic residues" evidence="1">
    <location>
        <begin position="60"/>
        <end position="73"/>
    </location>
</feature>
<gene>
    <name evidence="2" type="ORF">CCMP2556_LOCUS49195</name>
</gene>
<reference evidence="2 3" key="1">
    <citation type="submission" date="2024-02" db="EMBL/GenBank/DDBJ databases">
        <authorList>
            <person name="Chen Y."/>
            <person name="Shah S."/>
            <person name="Dougan E. K."/>
            <person name="Thang M."/>
            <person name="Chan C."/>
        </authorList>
    </citation>
    <scope>NUCLEOTIDE SEQUENCE [LARGE SCALE GENOMIC DNA]</scope>
</reference>
<evidence type="ECO:0000313" key="2">
    <source>
        <dbReference type="EMBL" id="CAK9105074.1"/>
    </source>
</evidence>
<feature type="compositionally biased region" description="Basic and acidic residues" evidence="1">
    <location>
        <begin position="154"/>
        <end position="165"/>
    </location>
</feature>
<protein>
    <submittedName>
        <fullName evidence="2">Uncharacterized protein</fullName>
    </submittedName>
</protein>
<feature type="region of interest" description="Disordered" evidence="1">
    <location>
        <begin position="138"/>
        <end position="165"/>
    </location>
</feature>
<organism evidence="2 3">
    <name type="scientific">Durusdinium trenchii</name>
    <dbReference type="NCBI Taxonomy" id="1381693"/>
    <lineage>
        <taxon>Eukaryota</taxon>
        <taxon>Sar</taxon>
        <taxon>Alveolata</taxon>
        <taxon>Dinophyceae</taxon>
        <taxon>Suessiales</taxon>
        <taxon>Symbiodiniaceae</taxon>
        <taxon>Durusdinium</taxon>
    </lineage>
</organism>
<name>A0ABP0RWR1_9DINO</name>
<sequence length="268" mass="30742">MKWTWTWPWKRSRKDQKNFDLEADLRTSSKESSVSENRTTEAATARSPSFRAAETEAAGAEEHCVDLELELHTIARQSSPRHDIERSPGSPSTVRSTGEDHRFDARSRDGSEGRDEGDTEETWHCGLTCCRQMDQISRRRQPASLVSTGVQTDPEPKPKESRTEEFDFSRLVHLAEQRRLQTAIEIKKAEPVKQQGEAKKTRKVFVMPSPDEHYFALEKARREEVRVTSPKSECRSEVESIFLDPKSFYSTRKGDESSRLLLLSLTRT</sequence>
<evidence type="ECO:0000256" key="1">
    <source>
        <dbReference type="SAM" id="MobiDB-lite"/>
    </source>
</evidence>
<feature type="compositionally biased region" description="Polar residues" evidence="1">
    <location>
        <begin position="30"/>
        <end position="42"/>
    </location>
</feature>
<keyword evidence="3" id="KW-1185">Reference proteome</keyword>
<accession>A0ABP0RWR1</accession>
<feature type="region of interest" description="Disordered" evidence="1">
    <location>
        <begin position="24"/>
        <end position="121"/>
    </location>
</feature>
<evidence type="ECO:0000313" key="3">
    <source>
        <dbReference type="Proteomes" id="UP001642484"/>
    </source>
</evidence>